<dbReference type="RefSeq" id="WP_034833349.1">
    <property type="nucleotide sequence ID" value="NZ_JOKH01000001.1"/>
</dbReference>
<dbReference type="OrthoDB" id="6190977at2"/>
<name>A0A081NM06_9GAMM</name>
<reference evidence="1 2" key="1">
    <citation type="submission" date="2014-06" db="EMBL/GenBank/DDBJ databases">
        <title>Whole Genome Sequences of Three Symbiotic Endozoicomonas Bacteria.</title>
        <authorList>
            <person name="Neave M.J."/>
            <person name="Apprill A."/>
            <person name="Voolstra C.R."/>
        </authorList>
    </citation>
    <scope>NUCLEOTIDE SEQUENCE [LARGE SCALE GENOMIC DNA]</scope>
    <source>
        <strain evidence="1 2">DSM 25634</strain>
    </source>
</reference>
<keyword evidence="2" id="KW-1185">Reference proteome</keyword>
<sequence>MKGPQWIFGLLISVFCISVWSEPVPPLQPELPSAQVQSDEEGWWGTGFMVGTVSSKGWESGFIWESGELEVQLGEGAYTAKSYPAEAYDVSVQPEYRYLWDKLRVSSTPVVIKYKYPFWYNSMATNSRYRVIEARPVESSFSKTPSFTQFPNGIDSNPAIENSKIFGQWQTFGLILHVARWGQVILDHKCTVYLHLGGMARIQKQRQVYKPALEYNVYQNDYEVKTVLTYETYEVEAPNVVQLFTYNEAICRYAEDAAISQSEVYVEYTGLRTQADTETYSILHSIQVESPYDDGE</sequence>
<protein>
    <submittedName>
        <fullName evidence="1">Uncharacterized protein</fullName>
    </submittedName>
</protein>
<comment type="caution">
    <text evidence="1">The sequence shown here is derived from an EMBL/GenBank/DDBJ whole genome shotgun (WGS) entry which is preliminary data.</text>
</comment>
<dbReference type="Proteomes" id="UP000028073">
    <property type="component" value="Unassembled WGS sequence"/>
</dbReference>
<proteinExistence type="predicted"/>
<organism evidence="1 2">
    <name type="scientific">Endozoicomonas numazuensis</name>
    <dbReference type="NCBI Taxonomy" id="1137799"/>
    <lineage>
        <taxon>Bacteria</taxon>
        <taxon>Pseudomonadati</taxon>
        <taxon>Pseudomonadota</taxon>
        <taxon>Gammaproteobacteria</taxon>
        <taxon>Oceanospirillales</taxon>
        <taxon>Endozoicomonadaceae</taxon>
        <taxon>Endozoicomonas</taxon>
    </lineage>
</organism>
<evidence type="ECO:0000313" key="1">
    <source>
        <dbReference type="EMBL" id="KEQ19479.1"/>
    </source>
</evidence>
<gene>
    <name evidence="1" type="ORF">GZ78_05985</name>
</gene>
<dbReference type="EMBL" id="JOKH01000001">
    <property type="protein sequence ID" value="KEQ19479.1"/>
    <property type="molecule type" value="Genomic_DNA"/>
</dbReference>
<accession>A0A081NM06</accession>
<dbReference type="AlphaFoldDB" id="A0A081NM06"/>
<evidence type="ECO:0000313" key="2">
    <source>
        <dbReference type="Proteomes" id="UP000028073"/>
    </source>
</evidence>